<dbReference type="OrthoDB" id="582544at2"/>
<dbReference type="KEGG" id="scs:Sta7437_4981"/>
<reference evidence="2" key="1">
    <citation type="journal article" date="2013" name="Proc. Natl. Acad. Sci. U.S.A.">
        <title>Improving the coverage of the cyanobacterial phylum using diversity-driven genome sequencing.</title>
        <authorList>
            <person name="Shih P.M."/>
            <person name="Wu D."/>
            <person name="Latifi A."/>
            <person name="Axen S.D."/>
            <person name="Fewer D.P."/>
            <person name="Talla E."/>
            <person name="Calteau A."/>
            <person name="Cai F."/>
            <person name="Tandeau de Marsac N."/>
            <person name="Rippka R."/>
            <person name="Herdman M."/>
            <person name="Sivonen K."/>
            <person name="Coursin T."/>
            <person name="Laurent T."/>
            <person name="Goodwin L."/>
            <person name="Nolan M."/>
            <person name="Davenport K.W."/>
            <person name="Han C.S."/>
            <person name="Rubin E.M."/>
            <person name="Eisen J.A."/>
            <person name="Woyke T."/>
            <person name="Gugger M."/>
            <person name="Kerfeld C.A."/>
        </authorList>
    </citation>
    <scope>NUCLEOTIDE SEQUENCE [LARGE SCALE GENOMIC DNA]</scope>
    <source>
        <strain evidence="2">ATCC 29371 / PCC 7437</strain>
        <plasmid evidence="2">Plasmid pSTA7437.04</plasmid>
    </source>
</reference>
<name>K9Y1W4_STAC7</name>
<evidence type="ECO:0000313" key="1">
    <source>
        <dbReference type="EMBL" id="AFZ38401.1"/>
    </source>
</evidence>
<dbReference type="Proteomes" id="UP000010473">
    <property type="component" value="Plasmid pSTA7437.04"/>
</dbReference>
<evidence type="ECO:0000313" key="2">
    <source>
        <dbReference type="Proteomes" id="UP000010473"/>
    </source>
</evidence>
<geneLocation type="plasmid" evidence="1 2">
    <name>pSTA7437.04</name>
</geneLocation>
<proteinExistence type="predicted"/>
<dbReference type="HOGENOM" id="CLU_1359701_0_0_3"/>
<protein>
    <submittedName>
        <fullName evidence="1">Uncharacterized protein</fullName>
    </submittedName>
</protein>
<accession>K9Y1W4</accession>
<keyword evidence="2" id="KW-1185">Reference proteome</keyword>
<dbReference type="RefSeq" id="WP_015328692.1">
    <property type="nucleotide sequence ID" value="NC_020052.1"/>
</dbReference>
<organism evidence="1 2">
    <name type="scientific">Stanieria cyanosphaera (strain ATCC 29371 / PCC 7437)</name>
    <dbReference type="NCBI Taxonomy" id="111780"/>
    <lineage>
        <taxon>Bacteria</taxon>
        <taxon>Bacillati</taxon>
        <taxon>Cyanobacteriota</taxon>
        <taxon>Cyanophyceae</taxon>
        <taxon>Pleurocapsales</taxon>
        <taxon>Dermocarpellaceae</taxon>
        <taxon>Stanieria</taxon>
    </lineage>
</organism>
<keyword evidence="1" id="KW-0614">Plasmid</keyword>
<dbReference type="AlphaFoldDB" id="K9Y1W4"/>
<sequence length="201" mass="22752">MSKKIKLGSLINEDEKAILDQLTKDLNMSQGEVIGYLLKNYSQLETNKSSLSLESFSLSNLEETEVKKALTNSEMQLDEVAKDGLLQRSRYLNSIADKQAQLESMTEEQMQKATFKGAANFKIEQAINTIIEHNNAQSEKSDKVCITKGIIFKLTGSNRQSINKWFAEHELMISDHNFKHNLTDIDNRKGKGFSFEELLGV</sequence>
<dbReference type="EMBL" id="CP003657">
    <property type="protein sequence ID" value="AFZ38401.1"/>
    <property type="molecule type" value="Genomic_DNA"/>
</dbReference>
<gene>
    <name evidence="1" type="ordered locus">Sta7437_4981</name>
</gene>